<dbReference type="Pfam" id="PF04299">
    <property type="entry name" value="FMN_bind_2"/>
    <property type="match status" value="1"/>
</dbReference>
<evidence type="ECO:0000313" key="2">
    <source>
        <dbReference type="Proteomes" id="UP000616114"/>
    </source>
</evidence>
<comment type="caution">
    <text evidence="1">The sequence shown here is derived from an EMBL/GenBank/DDBJ whole genome shotgun (WGS) entry which is preliminary data.</text>
</comment>
<name>A0A8J2TXX5_9MICO</name>
<reference evidence="1" key="1">
    <citation type="journal article" date="2014" name="Int. J. Syst. Evol. Microbiol.">
        <title>Complete genome sequence of Corynebacterium casei LMG S-19264T (=DSM 44701T), isolated from a smear-ripened cheese.</title>
        <authorList>
            <consortium name="US DOE Joint Genome Institute (JGI-PGF)"/>
            <person name="Walter F."/>
            <person name="Albersmeier A."/>
            <person name="Kalinowski J."/>
            <person name="Ruckert C."/>
        </authorList>
    </citation>
    <scope>NUCLEOTIDE SEQUENCE</scope>
    <source>
        <strain evidence="1">CGMCC 1.12785</strain>
    </source>
</reference>
<dbReference type="PIRSF" id="PIRSF010372">
    <property type="entry name" value="PaiB"/>
    <property type="match status" value="1"/>
</dbReference>
<dbReference type="PANTHER" id="PTHR35802:SF1">
    <property type="entry name" value="PROTEASE SYNTHASE AND SPORULATION PROTEIN PAI 2"/>
    <property type="match status" value="1"/>
</dbReference>
<dbReference type="SUPFAM" id="SSF50475">
    <property type="entry name" value="FMN-binding split barrel"/>
    <property type="match status" value="1"/>
</dbReference>
<dbReference type="PANTHER" id="PTHR35802">
    <property type="entry name" value="PROTEASE SYNTHASE AND SPORULATION PROTEIN PAI 2"/>
    <property type="match status" value="1"/>
</dbReference>
<evidence type="ECO:0008006" key="3">
    <source>
        <dbReference type="Google" id="ProtNLM"/>
    </source>
</evidence>
<keyword evidence="2" id="KW-1185">Reference proteome</keyword>
<dbReference type="InterPro" id="IPR012349">
    <property type="entry name" value="Split_barrel_FMN-bd"/>
</dbReference>
<protein>
    <recommendedName>
        <fullName evidence="3">PaiB family negative transcriptional regulator</fullName>
    </recommendedName>
</protein>
<gene>
    <name evidence="1" type="ORF">GCM10011333_16570</name>
</gene>
<dbReference type="Gene3D" id="2.30.110.10">
    <property type="entry name" value="Electron Transport, Fmn-binding Protein, Chain A"/>
    <property type="match status" value="1"/>
</dbReference>
<accession>A0A8J2TXX5</accession>
<dbReference type="Proteomes" id="UP000616114">
    <property type="component" value="Unassembled WGS sequence"/>
</dbReference>
<sequence>MHTYRDYRPPSGEAVVDLVRRNPFAVIASSRSGAAPLATHTPVVLPPGSPVRESFVGHRLWGHIGRENPHWRLFAEQPEALLVFSSSHAYVSPSNYRFEPAAPTLNYAAVHLTGRLRIVQDEEESLAVVEQTVRALEALRPAQWSMDRSRGLFRKIIGGVVSFHVEVTSEQAMFKLSQDMPAEVHERVAEDLESPGCPHADVAGLMRATGVHAPPTETTDHSDEERHDG</sequence>
<dbReference type="EMBL" id="BMFY01000006">
    <property type="protein sequence ID" value="GGA14353.1"/>
    <property type="molecule type" value="Genomic_DNA"/>
</dbReference>
<dbReference type="InterPro" id="IPR007396">
    <property type="entry name" value="TR_PAI2-type"/>
</dbReference>
<dbReference type="AlphaFoldDB" id="A0A8J2TXX5"/>
<proteinExistence type="predicted"/>
<organism evidence="1 2">
    <name type="scientific">Sediminivirga luteola</name>
    <dbReference type="NCBI Taxonomy" id="1774748"/>
    <lineage>
        <taxon>Bacteria</taxon>
        <taxon>Bacillati</taxon>
        <taxon>Actinomycetota</taxon>
        <taxon>Actinomycetes</taxon>
        <taxon>Micrococcales</taxon>
        <taxon>Brevibacteriaceae</taxon>
        <taxon>Sediminivirga</taxon>
    </lineage>
</organism>
<evidence type="ECO:0000313" key="1">
    <source>
        <dbReference type="EMBL" id="GGA14353.1"/>
    </source>
</evidence>
<reference evidence="1" key="2">
    <citation type="submission" date="2020-09" db="EMBL/GenBank/DDBJ databases">
        <authorList>
            <person name="Sun Q."/>
            <person name="Zhou Y."/>
        </authorList>
    </citation>
    <scope>NUCLEOTIDE SEQUENCE</scope>
    <source>
        <strain evidence="1">CGMCC 1.12785</strain>
    </source>
</reference>